<keyword evidence="6" id="KW-1185">Reference proteome</keyword>
<evidence type="ECO:0000259" key="4">
    <source>
        <dbReference type="Pfam" id="PF01593"/>
    </source>
</evidence>
<dbReference type="InterPro" id="IPR002937">
    <property type="entry name" value="Amino_oxidase"/>
</dbReference>
<dbReference type="GO" id="GO:0005829">
    <property type="term" value="C:cytosol"/>
    <property type="evidence" value="ECO:0007669"/>
    <property type="project" value="TreeGrafter"/>
</dbReference>
<reference evidence="6" key="1">
    <citation type="submission" date="2016-10" db="EMBL/GenBank/DDBJ databases">
        <authorList>
            <person name="Varghese N."/>
            <person name="Submissions S."/>
        </authorList>
    </citation>
    <scope>NUCLEOTIDE SEQUENCE [LARGE SCALE GENOMIC DNA]</scope>
    <source>
        <strain evidence="6">CGMCC 4.3504</strain>
    </source>
</reference>
<protein>
    <recommendedName>
        <fullName evidence="3">Pyridine nucleotide-disulfide oxidoreductase domain-containing protein 2</fullName>
    </recommendedName>
</protein>
<accession>A0A1G6SHX6</accession>
<feature type="domain" description="Amine oxidase" evidence="4">
    <location>
        <begin position="26"/>
        <end position="304"/>
    </location>
</feature>
<evidence type="ECO:0000313" key="5">
    <source>
        <dbReference type="EMBL" id="SDD16469.1"/>
    </source>
</evidence>
<dbReference type="PANTHER" id="PTHR10668:SF103">
    <property type="entry name" value="PYRIDINE NUCLEOTIDE-DISULFIDE OXIDOREDUCTASE DOMAIN-CONTAINING PROTEIN 2"/>
    <property type="match status" value="1"/>
</dbReference>
<evidence type="ECO:0000256" key="2">
    <source>
        <dbReference type="ARBA" id="ARBA00038825"/>
    </source>
</evidence>
<dbReference type="EMBL" id="FMZK01000005">
    <property type="protein sequence ID" value="SDD16469.1"/>
    <property type="molecule type" value="Genomic_DNA"/>
</dbReference>
<dbReference type="PANTHER" id="PTHR10668">
    <property type="entry name" value="PHYTOENE DEHYDROGENASE"/>
    <property type="match status" value="1"/>
</dbReference>
<sequence length="525" mass="55561">MLRRTVTAREGTRTYDAVVVGGGHNGLVAAAYLARAGRSVLVLERLDRTGGAAVSTRPFPGVDARLSRYSYLVSLLPRKIVGDLGLDFRVRTRTVSSYTPAERDGRPTGLLVGGGERRTREAFARLTGSGSEYRAWRRFHGMTGRVAERVFPTLTGPLPTRGELRRTVDDEEAWRALFEEPIGVAVEENFTDDLVRGVVLTDALIGTFADAHDPTLQQNRCFLYHVIGGGTGDWNVPVGGMGALTDALAAAARDAGAVIATGHEAVRIDTDGRTAEVTHRTADGEGVTAARHVLVNASPRELAALTGDTSPAPAEGAQLKVNMLLTRLPRLRDGSVDPREAFAGTFHVAEGYGQLAAAHAQAAAGDPPAAPPSEIYCHSLTDPTILSPELAARGYQTLTLFGLHTPARLFARDHDAVREELLAATLAQLDAHLAEPLADCLATDADGRPCLEAKSPLDLERELGLPGGNIFHRALSWPHAQEGTGRWGVETRHANVLLCGAGAVRGGGVSGVPGHNAAMAVLEAG</sequence>
<dbReference type="AlphaFoldDB" id="A0A1G6SHX6"/>
<dbReference type="STRING" id="67344.SAMN05216505_105343"/>
<evidence type="ECO:0000256" key="1">
    <source>
        <dbReference type="ARBA" id="ARBA00037217"/>
    </source>
</evidence>
<gene>
    <name evidence="5" type="ORF">SAMN05216505_105343</name>
</gene>
<dbReference type="Proteomes" id="UP000182100">
    <property type="component" value="Unassembled WGS sequence"/>
</dbReference>
<organism evidence="5 6">
    <name type="scientific">Streptomyces prasinopilosus</name>
    <dbReference type="NCBI Taxonomy" id="67344"/>
    <lineage>
        <taxon>Bacteria</taxon>
        <taxon>Bacillati</taxon>
        <taxon>Actinomycetota</taxon>
        <taxon>Actinomycetes</taxon>
        <taxon>Kitasatosporales</taxon>
        <taxon>Streptomycetaceae</taxon>
        <taxon>Streptomyces</taxon>
    </lineage>
</organism>
<dbReference type="GO" id="GO:0016491">
    <property type="term" value="F:oxidoreductase activity"/>
    <property type="evidence" value="ECO:0007669"/>
    <property type="project" value="InterPro"/>
</dbReference>
<dbReference type="Pfam" id="PF01593">
    <property type="entry name" value="Amino_oxidase"/>
    <property type="match status" value="1"/>
</dbReference>
<comment type="function">
    <text evidence="1">Probable oxidoreductase that may play a role as regulator of mitochondrial function.</text>
</comment>
<evidence type="ECO:0000256" key="3">
    <source>
        <dbReference type="ARBA" id="ARBA00040298"/>
    </source>
</evidence>
<comment type="subunit">
    <text evidence="2">Interacts with COX5B; this interaction may contribute to localize PYROXD2 to the inner face of the inner mitochondrial membrane.</text>
</comment>
<dbReference type="Gene3D" id="3.50.50.60">
    <property type="entry name" value="FAD/NAD(P)-binding domain"/>
    <property type="match status" value="2"/>
</dbReference>
<proteinExistence type="predicted"/>
<dbReference type="InterPro" id="IPR036188">
    <property type="entry name" value="FAD/NAD-bd_sf"/>
</dbReference>
<name>A0A1G6SHX6_9ACTN</name>
<dbReference type="SUPFAM" id="SSF51905">
    <property type="entry name" value="FAD/NAD(P)-binding domain"/>
    <property type="match status" value="1"/>
</dbReference>
<evidence type="ECO:0000313" key="6">
    <source>
        <dbReference type="Proteomes" id="UP000182100"/>
    </source>
</evidence>